<evidence type="ECO:0000256" key="1">
    <source>
        <dbReference type="SAM" id="MobiDB-lite"/>
    </source>
</evidence>
<organism evidence="2 3">
    <name type="scientific">Marinobacter salinus</name>
    <dbReference type="NCBI Taxonomy" id="1874317"/>
    <lineage>
        <taxon>Bacteria</taxon>
        <taxon>Pseudomonadati</taxon>
        <taxon>Pseudomonadota</taxon>
        <taxon>Gammaproteobacteria</taxon>
        <taxon>Pseudomonadales</taxon>
        <taxon>Marinobacteraceae</taxon>
        <taxon>Marinobacter</taxon>
    </lineage>
</organism>
<evidence type="ECO:0000313" key="2">
    <source>
        <dbReference type="EMBL" id="AOY90230.1"/>
    </source>
</evidence>
<gene>
    <name evidence="2" type="ORF">BKP64_09650</name>
</gene>
<name>A0A1D9GS74_9GAMM</name>
<proteinExistence type="predicted"/>
<accession>A0A1D9GS74</accession>
<sequence length="135" mass="15244">MALMLPVAPSYAADQDQDRDQTQMQDQTRLKDRDGYPVYGYGMMTEQERAEFRERMRSMDSMAERQAYREQHHQRMVERARARGIDIENLPPTAAGQPGGMNGKGMMNKDQKGKGAGMNQSSEWKKNGAGGGKQQ</sequence>
<dbReference type="Proteomes" id="UP000177445">
    <property type="component" value="Chromosome"/>
</dbReference>
<keyword evidence="3" id="KW-1185">Reference proteome</keyword>
<evidence type="ECO:0000313" key="3">
    <source>
        <dbReference type="Proteomes" id="UP000177445"/>
    </source>
</evidence>
<feature type="region of interest" description="Disordered" evidence="1">
    <location>
        <begin position="1"/>
        <end position="42"/>
    </location>
</feature>
<feature type="compositionally biased region" description="Basic and acidic residues" evidence="1">
    <location>
        <begin position="56"/>
        <end position="86"/>
    </location>
</feature>
<dbReference type="OrthoDB" id="8140134at2"/>
<dbReference type="EMBL" id="CP017715">
    <property type="protein sequence ID" value="AOY90230.1"/>
    <property type="molecule type" value="Genomic_DNA"/>
</dbReference>
<feature type="region of interest" description="Disordered" evidence="1">
    <location>
        <begin position="56"/>
        <end position="135"/>
    </location>
</feature>
<reference evidence="2 3" key="1">
    <citation type="submission" date="2016-10" db="EMBL/GenBank/DDBJ databases">
        <title>Marinobacter salinus sp. nov., a moderately halophilic bacterium isolated from a tidal flat environment.</title>
        <authorList>
            <person name="Park S.-J."/>
        </authorList>
    </citation>
    <scope>NUCLEOTIDE SEQUENCE [LARGE SCALE GENOMIC DNA]</scope>
    <source>
        <strain evidence="2 3">Hb8</strain>
    </source>
</reference>
<dbReference type="AlphaFoldDB" id="A0A1D9GS74"/>
<dbReference type="KEGG" id="msq:BKP64_09650"/>
<protein>
    <submittedName>
        <fullName evidence="2">Uncharacterized protein</fullName>
    </submittedName>
</protein>